<protein>
    <submittedName>
        <fullName evidence="2">Helix-turn-helix transcriptional regulator</fullName>
    </submittedName>
</protein>
<dbReference type="InterPro" id="IPR001387">
    <property type="entry name" value="Cro/C1-type_HTH"/>
</dbReference>
<dbReference type="Gene3D" id="1.10.260.40">
    <property type="entry name" value="lambda repressor-like DNA-binding domains"/>
    <property type="match status" value="1"/>
</dbReference>
<dbReference type="InterPro" id="IPR010982">
    <property type="entry name" value="Lambda_DNA-bd_dom_sf"/>
</dbReference>
<evidence type="ECO:0000313" key="3">
    <source>
        <dbReference type="Proteomes" id="UP001300604"/>
    </source>
</evidence>
<dbReference type="Proteomes" id="UP001300604">
    <property type="component" value="Chromosome"/>
</dbReference>
<evidence type="ECO:0000259" key="1">
    <source>
        <dbReference type="PROSITE" id="PS50943"/>
    </source>
</evidence>
<sequence>MFEKLRKIRTNRNVSGEQMAEVLGLKTQAAYYKKEAGTVKFSLADAKCISEFFHMPIEEIFFANELS</sequence>
<organism evidence="2 3">
    <name type="scientific">Caproicibacterium argilliputei</name>
    <dbReference type="NCBI Taxonomy" id="3030016"/>
    <lineage>
        <taxon>Bacteria</taxon>
        <taxon>Bacillati</taxon>
        <taxon>Bacillota</taxon>
        <taxon>Clostridia</taxon>
        <taxon>Eubacteriales</taxon>
        <taxon>Oscillospiraceae</taxon>
        <taxon>Caproicibacterium</taxon>
    </lineage>
</organism>
<dbReference type="CDD" id="cd00093">
    <property type="entry name" value="HTH_XRE"/>
    <property type="match status" value="1"/>
</dbReference>
<dbReference type="Pfam" id="PF01381">
    <property type="entry name" value="HTH_3"/>
    <property type="match status" value="1"/>
</dbReference>
<keyword evidence="3" id="KW-1185">Reference proteome</keyword>
<dbReference type="RefSeq" id="WP_275845828.1">
    <property type="nucleotide sequence ID" value="NZ_CP135996.1"/>
</dbReference>
<gene>
    <name evidence="2" type="ORF">PXC00_06075</name>
</gene>
<dbReference type="SUPFAM" id="SSF47413">
    <property type="entry name" value="lambda repressor-like DNA-binding domains"/>
    <property type="match status" value="1"/>
</dbReference>
<dbReference type="EMBL" id="CP135996">
    <property type="protein sequence ID" value="WOC33429.1"/>
    <property type="molecule type" value="Genomic_DNA"/>
</dbReference>
<dbReference type="PROSITE" id="PS50943">
    <property type="entry name" value="HTH_CROC1"/>
    <property type="match status" value="1"/>
</dbReference>
<dbReference type="KEGG" id="carl:PXC00_06075"/>
<evidence type="ECO:0000313" key="2">
    <source>
        <dbReference type="EMBL" id="WOC33429.1"/>
    </source>
</evidence>
<accession>A0AA97DBK1</accession>
<reference evidence="3" key="3">
    <citation type="submission" date="2024-06" db="EMBL/GenBank/DDBJ databases">
        <authorList>
            <person name="Zeng C."/>
        </authorList>
    </citation>
    <scope>NUCLEOTIDE SEQUENCE [LARGE SCALE GENOMIC DNA]</scope>
    <source>
        <strain evidence="3">ZCY20-5</strain>
    </source>
</reference>
<reference evidence="3" key="2">
    <citation type="submission" date="2024-06" db="EMBL/GenBank/DDBJ databases">
        <title>Caproicibacterium argilliputei sp. nov, a novel caproic acid producing anaerobic bacterium isolated from pit mud.</title>
        <authorList>
            <person name="Zeng C."/>
        </authorList>
    </citation>
    <scope>NUCLEOTIDE SEQUENCE [LARGE SCALE GENOMIC DNA]</scope>
    <source>
        <strain evidence="3">ZCY20-5</strain>
    </source>
</reference>
<dbReference type="GO" id="GO:0003677">
    <property type="term" value="F:DNA binding"/>
    <property type="evidence" value="ECO:0007669"/>
    <property type="project" value="InterPro"/>
</dbReference>
<reference evidence="2 3" key="1">
    <citation type="submission" date="2024-06" db="EMBL/GenBank/DDBJ databases">
        <title>Caproicibacterium argilliputei sp. nov, a novel caproic acid producing anaerobic bacterium isolated from pit mud.</title>
        <authorList>
            <person name="Xia S."/>
        </authorList>
    </citation>
    <scope>NUCLEOTIDE SEQUENCE [LARGE SCALE GENOMIC DNA]</scope>
    <source>
        <strain evidence="2 3">ZCY20-5</strain>
    </source>
</reference>
<dbReference type="SMART" id="SM00530">
    <property type="entry name" value="HTH_XRE"/>
    <property type="match status" value="1"/>
</dbReference>
<dbReference type="AlphaFoldDB" id="A0AA97DBK1"/>
<name>A0AA97DBK1_9FIRM</name>
<feature type="domain" description="HTH cro/C1-type" evidence="1">
    <location>
        <begin position="5"/>
        <end position="60"/>
    </location>
</feature>
<proteinExistence type="predicted"/>